<keyword evidence="3" id="KW-1185">Reference proteome</keyword>
<dbReference type="RefSeq" id="WP_043950046.1">
    <property type="nucleotide sequence ID" value="NZ_HG966617.1"/>
</dbReference>
<evidence type="ECO:0000259" key="1">
    <source>
        <dbReference type="Pfam" id="PF13417"/>
    </source>
</evidence>
<name>X5MMN3_9HYPH</name>
<dbReference type="InterPro" id="IPR036282">
    <property type="entry name" value="Glutathione-S-Trfase_C_sf"/>
</dbReference>
<protein>
    <recommendedName>
        <fullName evidence="1">GST N-terminal domain-containing protein</fullName>
    </recommendedName>
</protein>
<dbReference type="InterPro" id="IPR004045">
    <property type="entry name" value="Glutathione_S-Trfase_N"/>
</dbReference>
<dbReference type="SUPFAM" id="SSF47616">
    <property type="entry name" value="GST C-terminal domain-like"/>
    <property type="match status" value="1"/>
</dbReference>
<dbReference type="Gene3D" id="3.40.30.10">
    <property type="entry name" value="Glutaredoxin"/>
    <property type="match status" value="1"/>
</dbReference>
<dbReference type="CDD" id="cd00299">
    <property type="entry name" value="GST_C_family"/>
    <property type="match status" value="1"/>
</dbReference>
<accession>X5MMN3</accession>
<evidence type="ECO:0000313" key="2">
    <source>
        <dbReference type="EMBL" id="CDO59371.1"/>
    </source>
</evidence>
<dbReference type="PATRIC" id="fig|1458461.3.peg.1157"/>
<organism evidence="2 3">
    <name type="scientific">Candidatus Phaeomarinibacter ectocarpi</name>
    <dbReference type="NCBI Taxonomy" id="1458461"/>
    <lineage>
        <taxon>Bacteria</taxon>
        <taxon>Pseudomonadati</taxon>
        <taxon>Pseudomonadota</taxon>
        <taxon>Alphaproteobacteria</taxon>
        <taxon>Hyphomicrobiales</taxon>
        <taxon>Parvibaculaceae</taxon>
        <taxon>Candidatus Phaeomarinibacter</taxon>
    </lineage>
</organism>
<dbReference type="KEGG" id="pect:BN1012_Phect1157"/>
<reference evidence="2 3" key="1">
    <citation type="journal article" date="2014" name="Front. Genet.">
        <title>Genome and metabolic network of "Candidatus Phaeomarinobacter ectocarpi" Ec32, a new candidate genus of Alphaproteobacteria frequently associated with brown algae.</title>
        <authorList>
            <person name="Dittami S.M."/>
            <person name="Barbeyron T."/>
            <person name="Boyen C."/>
            <person name="Cambefort J."/>
            <person name="Collet G."/>
            <person name="Delage L."/>
            <person name="Gobet A."/>
            <person name="Groisillier A."/>
            <person name="Leblanc C."/>
            <person name="Michel G."/>
            <person name="Scornet D."/>
            <person name="Siegel A."/>
            <person name="Tapia J.E."/>
            <person name="Tonon T."/>
        </authorList>
    </citation>
    <scope>NUCLEOTIDE SEQUENCE [LARGE SCALE GENOMIC DNA]</scope>
    <source>
        <strain evidence="2 3">Ec32</strain>
    </source>
</reference>
<dbReference type="Pfam" id="PF13417">
    <property type="entry name" value="GST_N_3"/>
    <property type="match status" value="1"/>
</dbReference>
<dbReference type="Gene3D" id="1.20.1050.10">
    <property type="match status" value="1"/>
</dbReference>
<proteinExistence type="predicted"/>
<dbReference type="EMBL" id="HG966617">
    <property type="protein sequence ID" value="CDO59371.1"/>
    <property type="molecule type" value="Genomic_DNA"/>
</dbReference>
<dbReference type="STRING" id="1458461.BN1012_Phect1157"/>
<dbReference type="Pfam" id="PF13410">
    <property type="entry name" value="GST_C_2"/>
    <property type="match status" value="1"/>
</dbReference>
<evidence type="ECO:0000313" key="3">
    <source>
        <dbReference type="Proteomes" id="UP000032160"/>
    </source>
</evidence>
<dbReference type="AlphaFoldDB" id="X5MMN3"/>
<gene>
    <name evidence="2" type="ORF">BN1012_Phect1157</name>
</gene>
<feature type="domain" description="GST N-terminal" evidence="1">
    <location>
        <begin position="9"/>
        <end position="82"/>
    </location>
</feature>
<dbReference type="HOGENOM" id="CLU_045103_0_0_5"/>
<dbReference type="OrthoDB" id="7054557at2"/>
<sequence length="342" mass="38296">MTLKTPVTLAGAPPSPYTRKMLSVLRYRHIPYRVIWKNPREIDDLPQPKVGLLPTFYLDNDAGELEAVVDSTPLITRFDAEVTERKVRPSDPVIRMVDDLLEDYGDEWLTKAMFHYRWYYDADIKQAGNVLPRARIQSPSEEQANELAKIFSERQISRLYVVGSNDVTAPVIEESYHRIVEALRAHLVEHPFIMGARPGAADFAFFGQLTQLAQFDPTPLAVTLETAPRVYAWVMLMEDLSGEEPTEDGWFNAETVPATLKAILAEVGRVYAPFLLANAKALETGADEVDTTIAGARWVQKPFPYQGKCLMELRKNYAALDANARSAFDAIIAGTGCEAIFA</sequence>
<dbReference type="InterPro" id="IPR036249">
    <property type="entry name" value="Thioredoxin-like_sf"/>
</dbReference>
<dbReference type="SUPFAM" id="SSF52833">
    <property type="entry name" value="Thioredoxin-like"/>
    <property type="match status" value="1"/>
</dbReference>
<dbReference type="Proteomes" id="UP000032160">
    <property type="component" value="Chromosome I"/>
</dbReference>